<evidence type="ECO:0000256" key="1">
    <source>
        <dbReference type="SAM" id="Phobius"/>
    </source>
</evidence>
<evidence type="ECO:0000313" key="3">
    <source>
        <dbReference type="Proteomes" id="UP000630097"/>
    </source>
</evidence>
<keyword evidence="1" id="KW-1133">Transmembrane helix</keyword>
<proteinExistence type="predicted"/>
<sequence>MSRHRDVLRVLSEARPAQLDRGPRPIDLAAVTAFPQETGGRASRRRLVLAAGLVPAVAAAAAVMVMVTVMVAQSPATPTPQPTLTQRPAPVDTPADTPVTARGLLLVAAEQVAADEAAGGRYWVTRIENGETRQVGPKARPYDVVIRMIDEKWLASGPKDRSWVFFQSMGAAPATAADEQAWKRDGSPARWTEPAPKGMKPVIISAKGGPRRLRTPDGLSGKDIHLLGGQPITSAELSALPADPSALKAYLLRKHAGTGSLESENAYLFWSANALVLDLPVTPEVRAAAYKLIAGLKGITSLGTVTDQHGRKGVAVAYTRRGDSGALGQIRLIIDPRTGHALAEESWSLGGRDKLMSYTVVISAAWSDDAPPKE</sequence>
<dbReference type="AlphaFoldDB" id="A0A8J3V617"/>
<gene>
    <name evidence="2" type="ORF">Pka01_45120</name>
</gene>
<reference evidence="2 3" key="1">
    <citation type="submission" date="2021-01" db="EMBL/GenBank/DDBJ databases">
        <title>Whole genome shotgun sequence of Planotetraspora kaengkrachanensis NBRC 104272.</title>
        <authorList>
            <person name="Komaki H."/>
            <person name="Tamura T."/>
        </authorList>
    </citation>
    <scope>NUCLEOTIDE SEQUENCE [LARGE SCALE GENOMIC DNA]</scope>
    <source>
        <strain evidence="2 3">NBRC 104272</strain>
    </source>
</reference>
<keyword evidence="1" id="KW-0812">Transmembrane</keyword>
<dbReference type="Proteomes" id="UP000630097">
    <property type="component" value="Unassembled WGS sequence"/>
</dbReference>
<evidence type="ECO:0008006" key="4">
    <source>
        <dbReference type="Google" id="ProtNLM"/>
    </source>
</evidence>
<evidence type="ECO:0000313" key="2">
    <source>
        <dbReference type="EMBL" id="GIG81385.1"/>
    </source>
</evidence>
<organism evidence="2 3">
    <name type="scientific">Planotetraspora kaengkrachanensis</name>
    <dbReference type="NCBI Taxonomy" id="575193"/>
    <lineage>
        <taxon>Bacteria</taxon>
        <taxon>Bacillati</taxon>
        <taxon>Actinomycetota</taxon>
        <taxon>Actinomycetes</taxon>
        <taxon>Streptosporangiales</taxon>
        <taxon>Streptosporangiaceae</taxon>
        <taxon>Planotetraspora</taxon>
    </lineage>
</organism>
<accession>A0A8J3V617</accession>
<feature type="transmembrane region" description="Helical" evidence="1">
    <location>
        <begin position="47"/>
        <end position="72"/>
    </location>
</feature>
<dbReference type="InterPro" id="IPR047789">
    <property type="entry name" value="CU044_5270-like"/>
</dbReference>
<dbReference type="NCBIfam" id="NF038083">
    <property type="entry name" value="CU044_5270_fam"/>
    <property type="match status" value="1"/>
</dbReference>
<keyword evidence="3" id="KW-1185">Reference proteome</keyword>
<comment type="caution">
    <text evidence="2">The sequence shown here is derived from an EMBL/GenBank/DDBJ whole genome shotgun (WGS) entry which is preliminary data.</text>
</comment>
<name>A0A8J3V617_9ACTN</name>
<dbReference type="EMBL" id="BONV01000019">
    <property type="protein sequence ID" value="GIG81385.1"/>
    <property type="molecule type" value="Genomic_DNA"/>
</dbReference>
<protein>
    <recommendedName>
        <fullName evidence="4">CU044_5270 family protein</fullName>
    </recommendedName>
</protein>
<keyword evidence="1" id="KW-0472">Membrane</keyword>
<dbReference type="RefSeq" id="WP_203884743.1">
    <property type="nucleotide sequence ID" value="NZ_BAABHH010000018.1"/>
</dbReference>